<dbReference type="PANTHER" id="PTHR24372:SF80">
    <property type="entry name" value="FI21465P1-RELATED"/>
    <property type="match status" value="1"/>
</dbReference>
<accession>A0AAG5D3K0</accession>
<name>A0AAG5D3K0_ANOAO</name>
<evidence type="ECO:0000256" key="7">
    <source>
        <dbReference type="ARBA" id="ARBA00023224"/>
    </source>
</evidence>
<dbReference type="SMART" id="SM00365">
    <property type="entry name" value="LRR_SD22"/>
    <property type="match status" value="3"/>
</dbReference>
<keyword evidence="2" id="KW-0472">Membrane</keyword>
<keyword evidence="5" id="KW-0297">G-protein coupled receptor</keyword>
<organism evidence="8 9">
    <name type="scientific">Anopheles atroparvus</name>
    <name type="common">European mosquito</name>
    <dbReference type="NCBI Taxonomy" id="41427"/>
    <lineage>
        <taxon>Eukaryota</taxon>
        <taxon>Metazoa</taxon>
        <taxon>Ecdysozoa</taxon>
        <taxon>Arthropoda</taxon>
        <taxon>Hexapoda</taxon>
        <taxon>Insecta</taxon>
        <taxon>Pterygota</taxon>
        <taxon>Neoptera</taxon>
        <taxon>Endopterygota</taxon>
        <taxon>Diptera</taxon>
        <taxon>Nematocera</taxon>
        <taxon>Culicoidea</taxon>
        <taxon>Culicidae</taxon>
        <taxon>Anophelinae</taxon>
        <taxon>Anopheles</taxon>
    </lineage>
</organism>
<dbReference type="InterPro" id="IPR032675">
    <property type="entry name" value="LRR_dom_sf"/>
</dbReference>
<evidence type="ECO:0000256" key="2">
    <source>
        <dbReference type="ARBA" id="ARBA00022475"/>
    </source>
</evidence>
<keyword evidence="3" id="KW-0433">Leucine-rich repeat</keyword>
<keyword evidence="4" id="KW-0677">Repeat</keyword>
<comment type="subcellular location">
    <subcellularLocation>
        <location evidence="1">Cell membrane</location>
        <topology evidence="1">Multi-pass membrane protein</topology>
    </subcellularLocation>
</comment>
<keyword evidence="6" id="KW-0675">Receptor</keyword>
<keyword evidence="9" id="KW-1185">Reference proteome</keyword>
<dbReference type="Pfam" id="PF13855">
    <property type="entry name" value="LRR_8"/>
    <property type="match status" value="1"/>
</dbReference>
<protein>
    <recommendedName>
        <fullName evidence="10">Leucine rich immune protein (Coil-less)</fullName>
    </recommendedName>
</protein>
<evidence type="ECO:0000256" key="1">
    <source>
        <dbReference type="ARBA" id="ARBA00004651"/>
    </source>
</evidence>
<dbReference type="GO" id="GO:0009755">
    <property type="term" value="P:hormone-mediated signaling pathway"/>
    <property type="evidence" value="ECO:0007669"/>
    <property type="project" value="TreeGrafter"/>
</dbReference>
<dbReference type="SUPFAM" id="SSF52058">
    <property type="entry name" value="L domain-like"/>
    <property type="match status" value="1"/>
</dbReference>
<proteinExistence type="predicted"/>
<dbReference type="InterPro" id="IPR001611">
    <property type="entry name" value="Leu-rich_rpt"/>
</dbReference>
<dbReference type="InterPro" id="IPR003591">
    <property type="entry name" value="Leu-rich_rpt_typical-subtyp"/>
</dbReference>
<evidence type="ECO:0000256" key="5">
    <source>
        <dbReference type="ARBA" id="ARBA00023040"/>
    </source>
</evidence>
<evidence type="ECO:0000256" key="4">
    <source>
        <dbReference type="ARBA" id="ARBA00022737"/>
    </source>
</evidence>
<evidence type="ECO:0000313" key="8">
    <source>
        <dbReference type="EnsemblMetazoa" id="ENSAATROPP005847"/>
    </source>
</evidence>
<evidence type="ECO:0008006" key="10">
    <source>
        <dbReference type="Google" id="ProtNLM"/>
    </source>
</evidence>
<evidence type="ECO:0000256" key="3">
    <source>
        <dbReference type="ARBA" id="ARBA00022614"/>
    </source>
</evidence>
<dbReference type="Gene3D" id="3.80.10.10">
    <property type="entry name" value="Ribonuclease Inhibitor"/>
    <property type="match status" value="1"/>
</dbReference>
<keyword evidence="2" id="KW-1003">Cell membrane</keyword>
<dbReference type="AlphaFoldDB" id="A0AAG5D3K0"/>
<dbReference type="SMART" id="SM00369">
    <property type="entry name" value="LRR_TYP"/>
    <property type="match status" value="4"/>
</dbReference>
<dbReference type="GO" id="GO:0008528">
    <property type="term" value="F:G protein-coupled peptide receptor activity"/>
    <property type="evidence" value="ECO:0007669"/>
    <property type="project" value="TreeGrafter"/>
</dbReference>
<reference evidence="8" key="1">
    <citation type="submission" date="2024-04" db="UniProtKB">
        <authorList>
            <consortium name="EnsemblMetazoa"/>
        </authorList>
    </citation>
    <scope>IDENTIFICATION</scope>
    <source>
        <strain evidence="8">EBRO</strain>
    </source>
</reference>
<evidence type="ECO:0000313" key="9">
    <source>
        <dbReference type="Proteomes" id="UP000075880"/>
    </source>
</evidence>
<dbReference type="Proteomes" id="UP000075880">
    <property type="component" value="Unassembled WGS sequence"/>
</dbReference>
<sequence length="144" mass="16041">MIPQLSALQTLSLAKNQIDAIEVGALDLPALEHLYLSENQLTVIRNDTFGNLTNLVGLFLNSNKITHFELDAFGGIGKLATLNLQGNKFDRIDRRVLENLSNLLHIHFTEFHHCKAALHVRVCEPKGDGISSNRHLLDNPVLRA</sequence>
<keyword evidence="7" id="KW-0807">Transducer</keyword>
<dbReference type="GO" id="GO:0005886">
    <property type="term" value="C:plasma membrane"/>
    <property type="evidence" value="ECO:0007669"/>
    <property type="project" value="UniProtKB-SubCell"/>
</dbReference>
<dbReference type="PANTHER" id="PTHR24372">
    <property type="entry name" value="GLYCOPROTEIN HORMONE RECEPTOR"/>
    <property type="match status" value="1"/>
</dbReference>
<dbReference type="GO" id="GO:0007189">
    <property type="term" value="P:adenylate cyclase-activating G protein-coupled receptor signaling pathway"/>
    <property type="evidence" value="ECO:0007669"/>
    <property type="project" value="TreeGrafter"/>
</dbReference>
<evidence type="ECO:0000256" key="6">
    <source>
        <dbReference type="ARBA" id="ARBA00023170"/>
    </source>
</evidence>
<dbReference type="EnsemblMetazoa" id="ENSAATROPT006459">
    <property type="protein sequence ID" value="ENSAATROPP005847"/>
    <property type="gene ID" value="ENSAATROPG005237"/>
</dbReference>